<evidence type="ECO:0000313" key="2">
    <source>
        <dbReference type="Proteomes" id="UP001190336"/>
    </source>
</evidence>
<dbReference type="Proteomes" id="UP001190336">
    <property type="component" value="Chromosome"/>
</dbReference>
<accession>A0ABN9MTR7</accession>
<dbReference type="EMBL" id="OY726394">
    <property type="protein sequence ID" value="CAJ1495012.1"/>
    <property type="molecule type" value="Genomic_DNA"/>
</dbReference>
<evidence type="ECO:0000313" key="1">
    <source>
        <dbReference type="EMBL" id="CAJ1495012.1"/>
    </source>
</evidence>
<organism evidence="1 2">
    <name type="scientific">[Mycobacterium] kokjensenii</name>
    <dbReference type="NCBI Taxonomy" id="3064287"/>
    <lineage>
        <taxon>Bacteria</taxon>
        <taxon>Bacillati</taxon>
        <taxon>Actinomycetota</taxon>
        <taxon>Actinomycetes</taxon>
        <taxon>Mycobacteriales</taxon>
        <taxon>Mycobacteriaceae</taxon>
        <taxon>Mycolicibacter</taxon>
    </lineage>
</organism>
<proteinExistence type="predicted"/>
<protein>
    <submittedName>
        <fullName evidence="1">Uracil-DNA glycosylase</fullName>
    </submittedName>
</protein>
<dbReference type="RefSeq" id="WP_308475939.1">
    <property type="nucleotide sequence ID" value="NZ_OY726394.1"/>
</dbReference>
<dbReference type="SUPFAM" id="SSF52141">
    <property type="entry name" value="Uracil-DNA glycosylase-like"/>
    <property type="match status" value="1"/>
</dbReference>
<dbReference type="InterPro" id="IPR036895">
    <property type="entry name" value="Uracil-DNA_glycosylase-like_sf"/>
</dbReference>
<sequence>MVRRMRDANFKASQIAHQSDPHIAPINAFVDQLVDPDGRGWLPKVAPLHGGVDAKILSVLSDPGKATREGSGSGFLCIENDDATAEAQCKLFADQGIPPRWVLPWNAYPWFIDRAPNAEEKKVGAVVLCKLIDMVETLEVVLLQGVVAAAAWKHVKKLRPSLDADRGLKIVESIHPSKQALWTPDPAGRQARLERQQRAFDEIARIVHGQAM</sequence>
<dbReference type="CDD" id="cd10035">
    <property type="entry name" value="UDG_like"/>
    <property type="match status" value="1"/>
</dbReference>
<name>A0ABN9MTR7_9MYCO</name>
<reference evidence="1 2" key="1">
    <citation type="submission" date="2023-08" db="EMBL/GenBank/DDBJ databases">
        <authorList>
            <person name="Folkvardsen B D."/>
            <person name="Norman A."/>
        </authorList>
    </citation>
    <scope>NUCLEOTIDE SEQUENCE [LARGE SCALE GENOMIC DNA]</scope>
    <source>
        <strain evidence="1 2">Mu0083</strain>
    </source>
</reference>
<keyword evidence="2" id="KW-1185">Reference proteome</keyword>
<gene>
    <name evidence="1" type="ORF">MU0083_001002</name>
</gene>